<comment type="function">
    <text evidence="6">Quinone reductase that provides resistance to thiol-specific stress caused by electrophilic quinones.</text>
</comment>
<comment type="subunit">
    <text evidence="6">Homodimer.</text>
</comment>
<dbReference type="EC" id="1.7.1.17" evidence="6"/>
<comment type="function">
    <text evidence="6">Also exhibits azoreductase activity. Catalyzes the reductive cleavage of the azo bond in aromatic azo compounds to the corresponding amines.</text>
</comment>
<comment type="catalytic activity">
    <reaction evidence="6">
        <text>2 a quinone + NADH + H(+) = 2 a 1,4-benzosemiquinone + NAD(+)</text>
        <dbReference type="Rhea" id="RHEA:65952"/>
        <dbReference type="ChEBI" id="CHEBI:15378"/>
        <dbReference type="ChEBI" id="CHEBI:57540"/>
        <dbReference type="ChEBI" id="CHEBI:57945"/>
        <dbReference type="ChEBI" id="CHEBI:132124"/>
        <dbReference type="ChEBI" id="CHEBI:134225"/>
    </reaction>
</comment>
<comment type="similarity">
    <text evidence="6">Belongs to the azoreductase type 1 family.</text>
</comment>
<evidence type="ECO:0000256" key="2">
    <source>
        <dbReference type="ARBA" id="ARBA00022643"/>
    </source>
</evidence>
<dbReference type="Gene3D" id="3.40.50.360">
    <property type="match status" value="1"/>
</dbReference>
<evidence type="ECO:0000256" key="6">
    <source>
        <dbReference type="HAMAP-Rule" id="MF_01216"/>
    </source>
</evidence>
<organism evidence="8 9">
    <name type="scientific">Streptomyces rameus</name>
    <dbReference type="NCBI Taxonomy" id="68261"/>
    <lineage>
        <taxon>Bacteria</taxon>
        <taxon>Bacillati</taxon>
        <taxon>Actinomycetota</taxon>
        <taxon>Actinomycetes</taxon>
        <taxon>Kitasatosporales</taxon>
        <taxon>Streptomycetaceae</taxon>
        <taxon>Streptomyces</taxon>
    </lineage>
</organism>
<dbReference type="Proteomes" id="UP001500893">
    <property type="component" value="Unassembled WGS sequence"/>
</dbReference>
<keyword evidence="3 6" id="KW-0560">Oxidoreductase</keyword>
<dbReference type="InterPro" id="IPR050104">
    <property type="entry name" value="FMN-dep_NADH:Q_OxRdtase_AzoR1"/>
</dbReference>
<accession>A0ABP6N641</accession>
<sequence length="210" mass="22837">MSSLLHIDASIRHEGSTSRQLTSYFATQWRQNHPDAGYVYRDLAAQPIPHLTHPVREYVLDPSRDHGQTDEEKALVDTVVSEVHDADTIVLGVPMYNYTIPSNVKSWIDLLVSPAHAILPGADSGPLSGKTVIVVTARGGSYAPGTPREGQDYQEPYLRHILKAIGLADNLTFVHAELTLAAIVPAMAELKPLGEKSLATAQETLKKLAA</sequence>
<feature type="binding site" evidence="6">
    <location>
        <begin position="16"/>
        <end position="18"/>
    </location>
    <ligand>
        <name>FMN</name>
        <dbReference type="ChEBI" id="CHEBI:58210"/>
    </ligand>
</feature>
<evidence type="ECO:0000256" key="1">
    <source>
        <dbReference type="ARBA" id="ARBA00022630"/>
    </source>
</evidence>
<reference evidence="9" key="1">
    <citation type="journal article" date="2019" name="Int. J. Syst. Evol. Microbiol.">
        <title>The Global Catalogue of Microorganisms (GCM) 10K type strain sequencing project: providing services to taxonomists for standard genome sequencing and annotation.</title>
        <authorList>
            <consortium name="The Broad Institute Genomics Platform"/>
            <consortium name="The Broad Institute Genome Sequencing Center for Infectious Disease"/>
            <person name="Wu L."/>
            <person name="Ma J."/>
        </authorList>
    </citation>
    <scope>NUCLEOTIDE SEQUENCE [LARGE SCALE GENOMIC DNA]</scope>
    <source>
        <strain evidence="9">JCM 11574</strain>
    </source>
</reference>
<comment type="caution">
    <text evidence="6">Lacks conserved residue(s) required for the propagation of feature annotation.</text>
</comment>
<gene>
    <name evidence="6" type="primary">azoR</name>
    <name evidence="8" type="ORF">GCM10010521_24900</name>
</gene>
<evidence type="ECO:0000259" key="7">
    <source>
        <dbReference type="Pfam" id="PF02525"/>
    </source>
</evidence>
<dbReference type="Pfam" id="PF02525">
    <property type="entry name" value="Flavodoxin_2"/>
    <property type="match status" value="1"/>
</dbReference>
<evidence type="ECO:0000313" key="9">
    <source>
        <dbReference type="Proteomes" id="UP001500893"/>
    </source>
</evidence>
<dbReference type="HAMAP" id="MF_01216">
    <property type="entry name" value="Azoreductase_type1"/>
    <property type="match status" value="1"/>
</dbReference>
<dbReference type="EMBL" id="BAAAVM010000030">
    <property type="protein sequence ID" value="GAA3137745.1"/>
    <property type="molecule type" value="Genomic_DNA"/>
</dbReference>
<keyword evidence="4 6" id="KW-0520">NAD</keyword>
<dbReference type="EC" id="1.6.5.-" evidence="6"/>
<dbReference type="InterPro" id="IPR023048">
    <property type="entry name" value="NADH:quinone_OxRdtase_FMN_depd"/>
</dbReference>
<keyword evidence="1 6" id="KW-0285">Flavoprotein</keyword>
<feature type="domain" description="Flavodoxin-like fold" evidence="7">
    <location>
        <begin position="3"/>
        <end position="177"/>
    </location>
</feature>
<dbReference type="RefSeq" id="WP_345050223.1">
    <property type="nucleotide sequence ID" value="NZ_BAAAVM010000030.1"/>
</dbReference>
<feature type="binding site" evidence="6">
    <location>
        <position position="10"/>
    </location>
    <ligand>
        <name>FMN</name>
        <dbReference type="ChEBI" id="CHEBI:58210"/>
    </ligand>
</feature>
<dbReference type="InterPro" id="IPR029039">
    <property type="entry name" value="Flavoprotein-like_sf"/>
</dbReference>
<name>A0ABP6N641_9ACTN</name>
<protein>
    <recommendedName>
        <fullName evidence="6">FMN dependent NADH:quinone oxidoreductase</fullName>
        <ecNumber evidence="6">1.6.5.-</ecNumber>
    </recommendedName>
    <alternativeName>
        <fullName evidence="6">Azo-dye reductase</fullName>
    </alternativeName>
    <alternativeName>
        <fullName evidence="6">FMN-dependent NADH-azo compound oxidoreductase</fullName>
    </alternativeName>
    <alternativeName>
        <fullName evidence="6">FMN-dependent NADH-azoreductase</fullName>
        <ecNumber evidence="6">1.7.1.17</ecNumber>
    </alternativeName>
</protein>
<evidence type="ECO:0000256" key="5">
    <source>
        <dbReference type="ARBA" id="ARBA00048542"/>
    </source>
</evidence>
<evidence type="ECO:0000313" key="8">
    <source>
        <dbReference type="EMBL" id="GAA3137745.1"/>
    </source>
</evidence>
<dbReference type="InterPro" id="IPR003680">
    <property type="entry name" value="Flavodoxin_fold"/>
</dbReference>
<dbReference type="PANTHER" id="PTHR43741:SF4">
    <property type="entry name" value="FMN-DEPENDENT NADH:QUINONE OXIDOREDUCTASE"/>
    <property type="match status" value="1"/>
</dbReference>
<keyword evidence="9" id="KW-1185">Reference proteome</keyword>
<evidence type="ECO:0000256" key="4">
    <source>
        <dbReference type="ARBA" id="ARBA00023027"/>
    </source>
</evidence>
<keyword evidence="2 6" id="KW-0288">FMN</keyword>
<proteinExistence type="inferred from homology"/>
<dbReference type="SUPFAM" id="SSF52218">
    <property type="entry name" value="Flavoproteins"/>
    <property type="match status" value="1"/>
</dbReference>
<dbReference type="PANTHER" id="PTHR43741">
    <property type="entry name" value="FMN-DEPENDENT NADH-AZOREDUCTASE 1"/>
    <property type="match status" value="1"/>
</dbReference>
<comment type="cofactor">
    <cofactor evidence="6">
        <name>FMN</name>
        <dbReference type="ChEBI" id="CHEBI:58210"/>
    </cofactor>
    <text evidence="6">Binds 1 FMN per subunit.</text>
</comment>
<comment type="caution">
    <text evidence="8">The sequence shown here is derived from an EMBL/GenBank/DDBJ whole genome shotgun (WGS) entry which is preliminary data.</text>
</comment>
<comment type="catalytic activity">
    <reaction evidence="5">
        <text>N,N-dimethyl-1,4-phenylenediamine + anthranilate + 2 NAD(+) = 2-(4-dimethylaminophenyl)diazenylbenzoate + 2 NADH + 2 H(+)</text>
        <dbReference type="Rhea" id="RHEA:55872"/>
        <dbReference type="ChEBI" id="CHEBI:15378"/>
        <dbReference type="ChEBI" id="CHEBI:15783"/>
        <dbReference type="ChEBI" id="CHEBI:16567"/>
        <dbReference type="ChEBI" id="CHEBI:57540"/>
        <dbReference type="ChEBI" id="CHEBI:57945"/>
        <dbReference type="ChEBI" id="CHEBI:71579"/>
        <dbReference type="EC" id="1.7.1.17"/>
    </reaction>
    <physiologicalReaction direction="right-to-left" evidence="5">
        <dbReference type="Rhea" id="RHEA:55874"/>
    </physiologicalReaction>
</comment>
<evidence type="ECO:0000256" key="3">
    <source>
        <dbReference type="ARBA" id="ARBA00023002"/>
    </source>
</evidence>